<protein>
    <submittedName>
        <fullName evidence="1">Uncharacterized protein</fullName>
    </submittedName>
</protein>
<dbReference type="Gene3D" id="1.20.1170.10">
    <property type="match status" value="1"/>
</dbReference>
<proteinExistence type="predicted"/>
<dbReference type="EMBL" id="VTWU01000007">
    <property type="protein sequence ID" value="KAA9327143.1"/>
    <property type="molecule type" value="Genomic_DNA"/>
</dbReference>
<dbReference type="Proteomes" id="UP000326380">
    <property type="component" value="Unassembled WGS sequence"/>
</dbReference>
<name>A0A7L4ZS22_9BACT</name>
<comment type="caution">
    <text evidence="1">The sequence shown here is derived from an EMBL/GenBank/DDBJ whole genome shotgun (WGS) entry which is preliminary data.</text>
</comment>
<accession>A0A7L4ZS22</accession>
<keyword evidence="2" id="KW-1185">Reference proteome</keyword>
<dbReference type="CDD" id="cd22656">
    <property type="entry name" value="ClyA_Cry6Aa-like"/>
    <property type="match status" value="1"/>
</dbReference>
<evidence type="ECO:0000313" key="1">
    <source>
        <dbReference type="EMBL" id="KAA9327143.1"/>
    </source>
</evidence>
<organism evidence="1 2">
    <name type="scientific">Hymenobacter busanensis</name>
    <dbReference type="NCBI Taxonomy" id="2607656"/>
    <lineage>
        <taxon>Bacteria</taxon>
        <taxon>Pseudomonadati</taxon>
        <taxon>Bacteroidota</taxon>
        <taxon>Cytophagia</taxon>
        <taxon>Cytophagales</taxon>
        <taxon>Hymenobacteraceae</taxon>
        <taxon>Hymenobacter</taxon>
    </lineage>
</organism>
<sequence length="419" mass="45119">MLSASASAAPTLSSEDQYSFVPADGIILPVVPLSAELRAFVKSQADTAGRALLRADEPAPTAKFALFSSDFIKLQLATAKALTLPIAEADFDQKYGTFAKKTKVTECITALKDLNAHCLTFGSPAKLVTEIQSLANGAKPTMLYGQIVWLAQQIANTAETFSFTMKELTDALKSTDSKEARYEILKELLTGEGGLATEAINMGQQATDLRNAILKYLEDMNRIKAPVNTYFSESSDIYKEAVDKNKAIADRLVLAQAELSSVREEYIKYVAAATASSVGVFVFTMGVGWPVSAILGGVLGDLAEKARKRANEVEAEVNSLGVEGRKKTQLVADVSALNADIGPIESYLRKVSDSLAGIASVWTEVAGKFDYIVKNTSPDALKDIAAITQAMRIRQGQEKWALTAQMTSAFTAKAFVEIR</sequence>
<evidence type="ECO:0000313" key="2">
    <source>
        <dbReference type="Proteomes" id="UP000326380"/>
    </source>
</evidence>
<dbReference type="AlphaFoldDB" id="A0A7L4ZS22"/>
<gene>
    <name evidence="1" type="ORF">F0P96_18070</name>
</gene>
<dbReference type="RefSeq" id="WP_151080373.1">
    <property type="nucleotide sequence ID" value="NZ_CP047647.1"/>
</dbReference>
<reference evidence="1 2" key="1">
    <citation type="submission" date="2019-09" db="EMBL/GenBank/DDBJ databases">
        <title>Genome sequence of Hymenobacter sp. M3.</title>
        <authorList>
            <person name="Srinivasan S."/>
        </authorList>
    </citation>
    <scope>NUCLEOTIDE SEQUENCE [LARGE SCALE GENOMIC DNA]</scope>
    <source>
        <strain evidence="1 2">M3</strain>
    </source>
</reference>
<dbReference type="SUPFAM" id="SSF58100">
    <property type="entry name" value="Bacterial hemolysins"/>
    <property type="match status" value="1"/>
</dbReference>